<evidence type="ECO:0000313" key="2">
    <source>
        <dbReference type="Proteomes" id="UP000499080"/>
    </source>
</evidence>
<evidence type="ECO:0000313" key="1">
    <source>
        <dbReference type="EMBL" id="GBM75645.1"/>
    </source>
</evidence>
<accession>A0A4Y2IDE9</accession>
<dbReference type="EMBL" id="BGPR01002570">
    <property type="protein sequence ID" value="GBM75645.1"/>
    <property type="molecule type" value="Genomic_DNA"/>
</dbReference>
<comment type="caution">
    <text evidence="1">The sequence shown here is derived from an EMBL/GenBank/DDBJ whole genome shotgun (WGS) entry which is preliminary data.</text>
</comment>
<gene>
    <name evidence="1" type="ORF">AVEN_162681_1</name>
</gene>
<proteinExistence type="predicted"/>
<keyword evidence="2" id="KW-1185">Reference proteome</keyword>
<reference evidence="1 2" key="1">
    <citation type="journal article" date="2019" name="Sci. Rep.">
        <title>Orb-weaving spider Araneus ventricosus genome elucidates the spidroin gene catalogue.</title>
        <authorList>
            <person name="Kono N."/>
            <person name="Nakamura H."/>
            <person name="Ohtoshi R."/>
            <person name="Moran D.A.P."/>
            <person name="Shinohara A."/>
            <person name="Yoshida Y."/>
            <person name="Fujiwara M."/>
            <person name="Mori M."/>
            <person name="Tomita M."/>
            <person name="Arakawa K."/>
        </authorList>
    </citation>
    <scope>NUCLEOTIDE SEQUENCE [LARGE SCALE GENOMIC DNA]</scope>
</reference>
<dbReference type="Proteomes" id="UP000499080">
    <property type="component" value="Unassembled WGS sequence"/>
</dbReference>
<name>A0A4Y2IDE9_ARAVE</name>
<protein>
    <submittedName>
        <fullName evidence="1">Uncharacterized protein</fullName>
    </submittedName>
</protein>
<organism evidence="1 2">
    <name type="scientific">Araneus ventricosus</name>
    <name type="common">Orbweaver spider</name>
    <name type="synonym">Epeira ventricosa</name>
    <dbReference type="NCBI Taxonomy" id="182803"/>
    <lineage>
        <taxon>Eukaryota</taxon>
        <taxon>Metazoa</taxon>
        <taxon>Ecdysozoa</taxon>
        <taxon>Arthropoda</taxon>
        <taxon>Chelicerata</taxon>
        <taxon>Arachnida</taxon>
        <taxon>Araneae</taxon>
        <taxon>Araneomorphae</taxon>
        <taxon>Entelegynae</taxon>
        <taxon>Araneoidea</taxon>
        <taxon>Araneidae</taxon>
        <taxon>Araneus</taxon>
    </lineage>
</organism>
<sequence length="87" mass="9591">MAMVFFKSGVCPAGVVRKIGERVPVQTVVHSSDRSSKLRRPSQNNRRVASKWDFNITKLNSSSMVIAKSHFDAALGLFQDGSSKLQP</sequence>
<dbReference type="AlphaFoldDB" id="A0A4Y2IDE9"/>